<dbReference type="AlphaFoldDB" id="A0A382B8D8"/>
<dbReference type="EMBL" id="UINC01028678">
    <property type="protein sequence ID" value="SVB10090.1"/>
    <property type="molecule type" value="Genomic_DNA"/>
</dbReference>
<dbReference type="Gene3D" id="3.40.50.410">
    <property type="entry name" value="von Willebrand factor, type A domain"/>
    <property type="match status" value="1"/>
</dbReference>
<feature type="domain" description="VWFA" evidence="4">
    <location>
        <begin position="77"/>
        <end position="265"/>
    </location>
</feature>
<feature type="domain" description="FHA" evidence="3">
    <location>
        <begin position="388"/>
        <end position="443"/>
    </location>
</feature>
<keyword evidence="2" id="KW-1133">Transmembrane helix</keyword>
<dbReference type="CDD" id="cd00060">
    <property type="entry name" value="FHA"/>
    <property type="match status" value="1"/>
</dbReference>
<dbReference type="CDD" id="cd00198">
    <property type="entry name" value="vWFA"/>
    <property type="match status" value="1"/>
</dbReference>
<evidence type="ECO:0000313" key="5">
    <source>
        <dbReference type="EMBL" id="SVB10090.1"/>
    </source>
</evidence>
<dbReference type="SMART" id="SM00327">
    <property type="entry name" value="VWA"/>
    <property type="match status" value="1"/>
</dbReference>
<gene>
    <name evidence="5" type="ORF">METZ01_LOCUS162944</name>
</gene>
<dbReference type="Pfam" id="PF00092">
    <property type="entry name" value="VWA"/>
    <property type="match status" value="1"/>
</dbReference>
<feature type="region of interest" description="Disordered" evidence="1">
    <location>
        <begin position="533"/>
        <end position="576"/>
    </location>
</feature>
<dbReference type="Gene3D" id="2.60.200.20">
    <property type="match status" value="1"/>
</dbReference>
<dbReference type="InterPro" id="IPR036465">
    <property type="entry name" value="vWFA_dom_sf"/>
</dbReference>
<dbReference type="Pfam" id="PF00498">
    <property type="entry name" value="FHA"/>
    <property type="match status" value="1"/>
</dbReference>
<proteinExistence type="predicted"/>
<dbReference type="InterPro" id="IPR008984">
    <property type="entry name" value="SMAD_FHA_dom_sf"/>
</dbReference>
<dbReference type="InterPro" id="IPR000253">
    <property type="entry name" value="FHA_dom"/>
</dbReference>
<evidence type="ECO:0000259" key="4">
    <source>
        <dbReference type="PROSITE" id="PS50234"/>
    </source>
</evidence>
<keyword evidence="2" id="KW-0472">Membrane</keyword>
<organism evidence="5">
    <name type="scientific">marine metagenome</name>
    <dbReference type="NCBI Taxonomy" id="408172"/>
    <lineage>
        <taxon>unclassified sequences</taxon>
        <taxon>metagenomes</taxon>
        <taxon>ecological metagenomes</taxon>
    </lineage>
</organism>
<dbReference type="PROSITE" id="PS50234">
    <property type="entry name" value="VWFA"/>
    <property type="match status" value="1"/>
</dbReference>
<dbReference type="SUPFAM" id="SSF49879">
    <property type="entry name" value="SMAD/FHA domain"/>
    <property type="match status" value="1"/>
</dbReference>
<dbReference type="PANTHER" id="PTHR24020:SF84">
    <property type="entry name" value="VWFA DOMAIN-CONTAINING PROTEIN"/>
    <property type="match status" value="1"/>
</dbReference>
<accession>A0A382B8D8</accession>
<dbReference type="PANTHER" id="PTHR24020">
    <property type="entry name" value="COLLAGEN ALPHA"/>
    <property type="match status" value="1"/>
</dbReference>
<name>A0A382B8D8_9ZZZZ</name>
<evidence type="ECO:0000259" key="3">
    <source>
        <dbReference type="PROSITE" id="PS50006"/>
    </source>
</evidence>
<dbReference type="SUPFAM" id="SSF53300">
    <property type="entry name" value="vWA-like"/>
    <property type="match status" value="1"/>
</dbReference>
<dbReference type="InterPro" id="IPR050525">
    <property type="entry name" value="ECM_Assembly_Org"/>
</dbReference>
<sequence length="576" mass="64625">MYKIVKSIIKILLFLICFNISAEQDLSGQSDIVEAESVDNLNTEDKTTSLSKDQVLAEELDTEVQLNSDDDASLPIDIMLVLDNSGSMKKNDPNFLAIEAIKEFISQKNENTRVGIIIFDGKTQLQISLTVASFANREAILNSIKGINYTGQYTDFPAAIERAIYELKDNGREDALKSIIFMTDGIVDTGNVNRDLEKSKWMREDLAADAADNEIKIFGIAFTEAADFQLIQSISQQTEGEYFRALVAEDLQNVFQKINEVINKVPESSVVSEIEKITIGDTLVNNTEFGEAASKLLDGDEQSIENIRPRIEAVEQALDNLDDPIPFPSILIVAIVVLILLVLAFLSLISKRKGLSRVPRDEFFQEAYINDLQGKTDKQAHMLDERPKMIGRVAGKDIEHMDYIVVNESTISRRHALIEYKDYSFWIIDQGSSNGTFINNERINNEFRLKHGDKIRLHNCEFEFIVPEMDESDETIAYTPGMQPLVDDIHDSQSTNELTYGLEEIANNPQKSKVAPISSISDVSSDEEVTIMHDTNDIDSDDEIDSLMNEGIEQTNLDDDDDDDDDDTTVISTTNN</sequence>
<feature type="transmembrane region" description="Helical" evidence="2">
    <location>
        <begin position="330"/>
        <end position="350"/>
    </location>
</feature>
<keyword evidence="2" id="KW-0812">Transmembrane</keyword>
<reference evidence="5" key="1">
    <citation type="submission" date="2018-05" db="EMBL/GenBank/DDBJ databases">
        <authorList>
            <person name="Lanie J.A."/>
            <person name="Ng W.-L."/>
            <person name="Kazmierczak K.M."/>
            <person name="Andrzejewski T.M."/>
            <person name="Davidsen T.M."/>
            <person name="Wayne K.J."/>
            <person name="Tettelin H."/>
            <person name="Glass J.I."/>
            <person name="Rusch D."/>
            <person name="Podicherti R."/>
            <person name="Tsui H.-C.T."/>
            <person name="Winkler M.E."/>
        </authorList>
    </citation>
    <scope>NUCLEOTIDE SEQUENCE</scope>
</reference>
<dbReference type="PROSITE" id="PS50006">
    <property type="entry name" value="FHA_DOMAIN"/>
    <property type="match status" value="1"/>
</dbReference>
<evidence type="ECO:0008006" key="6">
    <source>
        <dbReference type="Google" id="ProtNLM"/>
    </source>
</evidence>
<dbReference type="InterPro" id="IPR002035">
    <property type="entry name" value="VWF_A"/>
</dbReference>
<evidence type="ECO:0000256" key="1">
    <source>
        <dbReference type="SAM" id="MobiDB-lite"/>
    </source>
</evidence>
<evidence type="ECO:0000256" key="2">
    <source>
        <dbReference type="SAM" id="Phobius"/>
    </source>
</evidence>
<dbReference type="SMART" id="SM00240">
    <property type="entry name" value="FHA"/>
    <property type="match status" value="1"/>
</dbReference>
<feature type="compositionally biased region" description="Acidic residues" evidence="1">
    <location>
        <begin position="556"/>
        <end position="568"/>
    </location>
</feature>
<protein>
    <recommendedName>
        <fullName evidence="6">FHA domain-containing protein</fullName>
    </recommendedName>
</protein>